<evidence type="ECO:0000313" key="3">
    <source>
        <dbReference type="Proteomes" id="UP000019150"/>
    </source>
</evidence>
<dbReference type="KEGG" id="nno:NONO_c60910"/>
<dbReference type="OrthoDB" id="4774520at2"/>
<organism evidence="2 3">
    <name type="scientific">Nocardia nova SH22a</name>
    <dbReference type="NCBI Taxonomy" id="1415166"/>
    <lineage>
        <taxon>Bacteria</taxon>
        <taxon>Bacillati</taxon>
        <taxon>Actinomycetota</taxon>
        <taxon>Actinomycetes</taxon>
        <taxon>Mycobacteriales</taxon>
        <taxon>Nocardiaceae</taxon>
        <taxon>Nocardia</taxon>
    </lineage>
</organism>
<keyword evidence="1" id="KW-0472">Membrane</keyword>
<dbReference type="PATRIC" id="fig|1415166.3.peg.6267"/>
<keyword evidence="3" id="KW-1185">Reference proteome</keyword>
<dbReference type="eggNOG" id="ENOG50327EY">
    <property type="taxonomic scope" value="Bacteria"/>
</dbReference>
<feature type="transmembrane region" description="Helical" evidence="1">
    <location>
        <begin position="86"/>
        <end position="108"/>
    </location>
</feature>
<accession>W5TNQ2</accession>
<proteinExistence type="predicted"/>
<feature type="transmembrane region" description="Helical" evidence="1">
    <location>
        <begin position="20"/>
        <end position="38"/>
    </location>
</feature>
<dbReference type="Proteomes" id="UP000019150">
    <property type="component" value="Chromosome"/>
</dbReference>
<sequence>MRPLFEWLGRALDIESVRHYQVVVYAAVFGAGVQGLVLRETPNAVGQQIGPCFQFFWLGLLVLCPVLTFLGMWVERRHIAGLWLQVAGDAGVSFALLAYTAAIGHATFAGRATFAMWIALALSVCAFALVIRGVRKLRTVSRIVRKLEVDE</sequence>
<evidence type="ECO:0000313" key="2">
    <source>
        <dbReference type="EMBL" id="AHH20867.1"/>
    </source>
</evidence>
<reference evidence="2 3" key="1">
    <citation type="journal article" date="2014" name="Appl. Environ. Microbiol.">
        <title>Insights into the Microbial Degradation of Rubber and Gutta-Percha by Analysis of the Complete Genome of Nocardia nova SH22a.</title>
        <authorList>
            <person name="Luo Q."/>
            <person name="Hiessl S."/>
            <person name="Poehlein A."/>
            <person name="Daniel R."/>
            <person name="Steinbuchel A."/>
        </authorList>
    </citation>
    <scope>NUCLEOTIDE SEQUENCE [LARGE SCALE GENOMIC DNA]</scope>
    <source>
        <strain evidence="2">SH22a</strain>
    </source>
</reference>
<dbReference type="STRING" id="1415166.NONO_c60910"/>
<dbReference type="RefSeq" id="WP_025352206.1">
    <property type="nucleotide sequence ID" value="NZ_CP006850.1"/>
</dbReference>
<keyword evidence="1" id="KW-0812">Transmembrane</keyword>
<dbReference type="HOGENOM" id="CLU_1747725_0_0_11"/>
<keyword evidence="1" id="KW-1133">Transmembrane helix</keyword>
<evidence type="ECO:0000256" key="1">
    <source>
        <dbReference type="SAM" id="Phobius"/>
    </source>
</evidence>
<evidence type="ECO:0008006" key="4">
    <source>
        <dbReference type="Google" id="ProtNLM"/>
    </source>
</evidence>
<protein>
    <recommendedName>
        <fullName evidence="4">Transmembrane protein</fullName>
    </recommendedName>
</protein>
<name>W5TNQ2_9NOCA</name>
<feature type="transmembrane region" description="Helical" evidence="1">
    <location>
        <begin position="114"/>
        <end position="134"/>
    </location>
</feature>
<feature type="transmembrane region" description="Helical" evidence="1">
    <location>
        <begin position="53"/>
        <end position="74"/>
    </location>
</feature>
<gene>
    <name evidence="2" type="ORF">NONO_c60910</name>
</gene>
<dbReference type="EMBL" id="CP006850">
    <property type="protein sequence ID" value="AHH20867.1"/>
    <property type="molecule type" value="Genomic_DNA"/>
</dbReference>
<dbReference type="AlphaFoldDB" id="W5TNQ2"/>